<feature type="transmembrane region" description="Helical" evidence="6">
    <location>
        <begin position="391"/>
        <end position="414"/>
    </location>
</feature>
<keyword evidence="9" id="KW-1185">Reference proteome</keyword>
<dbReference type="NCBIfam" id="TIGR00797">
    <property type="entry name" value="matE"/>
    <property type="match status" value="1"/>
</dbReference>
<dbReference type="AlphaFoldDB" id="A0AAP0I3Y9"/>
<dbReference type="InterPro" id="IPR045069">
    <property type="entry name" value="MATE_euk"/>
</dbReference>
<sequence length="510" mass="56584">MENNESNLRPLLSKEVHPLLHIASLKAAPDIKPIKAPKDFFSEFLVESKKLWYLAGPAIFTSLCQFSLSFITQALVGHLGDLQLAAFSVQYGVTSCFSIGIMIGMGSALETLCGQAYGANQLDMMGVYLQRSWIILGTTGLIISPLYIFSKQLLMAIGQNEEISRRAGQLAIWMIPQLFAYALNYPISKYLQAQSKMMAMAVISFVVMLINFVLSWLFIFKVKWGLFGAAMAENVSWWLLVLAQLVYIFGGSCGRAWSGFSWKAFHNLWEFIKLSIASAVMLCLEVWYFTALVLFAGYLNNPKIAVDALSICTSILNWVMMVAFGYNAAISVRVSNELGAGHPRTAKFSVFVVVAYSFVCGLLFALILFIFRNQYAIAFTESNTVRNAVYHLTPLLVISIILNTVQPVLSGVAIGAGWQAIVAYVNIGSYYFLGVPLGLIFGYKLNLGVSGIWWGMIVGTVVQTAILFILTYTTNWDKEASDAEDRIRKWSGEPTCNDNDAETYSHQAFE</sequence>
<evidence type="ECO:0000313" key="9">
    <source>
        <dbReference type="Proteomes" id="UP001420932"/>
    </source>
</evidence>
<comment type="subcellular location">
    <subcellularLocation>
        <location evidence="1">Membrane</location>
        <topology evidence="1">Multi-pass membrane protein</topology>
    </subcellularLocation>
</comment>
<feature type="region of interest" description="Disordered" evidence="7">
    <location>
        <begin position="491"/>
        <end position="510"/>
    </location>
</feature>
<evidence type="ECO:0000256" key="5">
    <source>
        <dbReference type="ARBA" id="ARBA00023136"/>
    </source>
</evidence>
<dbReference type="GO" id="GO:0016020">
    <property type="term" value="C:membrane"/>
    <property type="evidence" value="ECO:0007669"/>
    <property type="project" value="UniProtKB-SubCell"/>
</dbReference>
<dbReference type="InterPro" id="IPR002528">
    <property type="entry name" value="MATE_fam"/>
</dbReference>
<dbReference type="CDD" id="cd13132">
    <property type="entry name" value="MATE_eukaryotic"/>
    <property type="match status" value="1"/>
</dbReference>
<feature type="transmembrane region" description="Helical" evidence="6">
    <location>
        <begin position="274"/>
        <end position="298"/>
    </location>
</feature>
<feature type="transmembrane region" description="Helical" evidence="6">
    <location>
        <begin position="170"/>
        <end position="187"/>
    </location>
</feature>
<evidence type="ECO:0000256" key="2">
    <source>
        <dbReference type="ARBA" id="ARBA00010199"/>
    </source>
</evidence>
<dbReference type="GO" id="GO:0015297">
    <property type="term" value="F:antiporter activity"/>
    <property type="evidence" value="ECO:0007669"/>
    <property type="project" value="InterPro"/>
</dbReference>
<dbReference type="PANTHER" id="PTHR11206">
    <property type="entry name" value="MULTIDRUG RESISTANCE PROTEIN"/>
    <property type="match status" value="1"/>
</dbReference>
<dbReference type="EMBL" id="JBBNAF010000010">
    <property type="protein sequence ID" value="KAK9108179.1"/>
    <property type="molecule type" value="Genomic_DNA"/>
</dbReference>
<feature type="transmembrane region" description="Helical" evidence="6">
    <location>
        <begin position="235"/>
        <end position="253"/>
    </location>
</feature>
<feature type="transmembrane region" description="Helical" evidence="6">
    <location>
        <begin position="348"/>
        <end position="371"/>
    </location>
</feature>
<feature type="transmembrane region" description="Helical" evidence="6">
    <location>
        <begin position="421"/>
        <end position="445"/>
    </location>
</feature>
<name>A0AAP0I3Y9_9MAGN</name>
<evidence type="ECO:0000256" key="4">
    <source>
        <dbReference type="ARBA" id="ARBA00022989"/>
    </source>
</evidence>
<feature type="transmembrane region" description="Helical" evidence="6">
    <location>
        <begin position="91"/>
        <end position="112"/>
    </location>
</feature>
<evidence type="ECO:0000256" key="6">
    <source>
        <dbReference type="RuleBase" id="RU004914"/>
    </source>
</evidence>
<keyword evidence="3 6" id="KW-0812">Transmembrane</keyword>
<evidence type="ECO:0000256" key="1">
    <source>
        <dbReference type="ARBA" id="ARBA00004141"/>
    </source>
</evidence>
<dbReference type="GO" id="GO:0042910">
    <property type="term" value="F:xenobiotic transmembrane transporter activity"/>
    <property type="evidence" value="ECO:0007669"/>
    <property type="project" value="InterPro"/>
</dbReference>
<dbReference type="Proteomes" id="UP001420932">
    <property type="component" value="Unassembled WGS sequence"/>
</dbReference>
<evidence type="ECO:0000256" key="3">
    <source>
        <dbReference type="ARBA" id="ARBA00022692"/>
    </source>
</evidence>
<keyword evidence="4 6" id="KW-1133">Transmembrane helix</keyword>
<feature type="compositionally biased region" description="Polar residues" evidence="7">
    <location>
        <begin position="494"/>
        <end position="510"/>
    </location>
</feature>
<proteinExistence type="inferred from homology"/>
<comment type="similarity">
    <text evidence="2 6">Belongs to the multi antimicrobial extrusion (MATE) (TC 2.A.66.1) family.</text>
</comment>
<evidence type="ECO:0000313" key="8">
    <source>
        <dbReference type="EMBL" id="KAK9108179.1"/>
    </source>
</evidence>
<organism evidence="8 9">
    <name type="scientific">Stephania yunnanensis</name>
    <dbReference type="NCBI Taxonomy" id="152371"/>
    <lineage>
        <taxon>Eukaryota</taxon>
        <taxon>Viridiplantae</taxon>
        <taxon>Streptophyta</taxon>
        <taxon>Embryophyta</taxon>
        <taxon>Tracheophyta</taxon>
        <taxon>Spermatophyta</taxon>
        <taxon>Magnoliopsida</taxon>
        <taxon>Ranunculales</taxon>
        <taxon>Menispermaceae</taxon>
        <taxon>Menispermoideae</taxon>
        <taxon>Cissampelideae</taxon>
        <taxon>Stephania</taxon>
    </lineage>
</organism>
<feature type="transmembrane region" description="Helical" evidence="6">
    <location>
        <begin position="304"/>
        <end position="327"/>
    </location>
</feature>
<feature type="transmembrane region" description="Helical" evidence="6">
    <location>
        <begin position="199"/>
        <end position="220"/>
    </location>
</feature>
<protein>
    <recommendedName>
        <fullName evidence="6">Protein DETOXIFICATION</fullName>
    </recommendedName>
    <alternativeName>
        <fullName evidence="6">Multidrug and toxic compound extrusion protein</fullName>
    </alternativeName>
</protein>
<accession>A0AAP0I3Y9</accession>
<comment type="caution">
    <text evidence="8">The sequence shown here is derived from an EMBL/GenBank/DDBJ whole genome shotgun (WGS) entry which is preliminary data.</text>
</comment>
<keyword evidence="5 6" id="KW-0472">Membrane</keyword>
<gene>
    <name evidence="8" type="ORF">Syun_024190</name>
</gene>
<reference evidence="8 9" key="1">
    <citation type="submission" date="2024-01" db="EMBL/GenBank/DDBJ databases">
        <title>Genome assemblies of Stephania.</title>
        <authorList>
            <person name="Yang L."/>
        </authorList>
    </citation>
    <scope>NUCLEOTIDE SEQUENCE [LARGE SCALE GENOMIC DNA]</scope>
    <source>
        <strain evidence="8">YNDBR</strain>
        <tissue evidence="8">Leaf</tissue>
    </source>
</reference>
<feature type="transmembrane region" description="Helical" evidence="6">
    <location>
        <begin position="133"/>
        <end position="150"/>
    </location>
</feature>
<feature type="transmembrane region" description="Helical" evidence="6">
    <location>
        <begin position="451"/>
        <end position="472"/>
    </location>
</feature>
<feature type="transmembrane region" description="Helical" evidence="6">
    <location>
        <begin position="51"/>
        <end position="71"/>
    </location>
</feature>
<evidence type="ECO:0000256" key="7">
    <source>
        <dbReference type="SAM" id="MobiDB-lite"/>
    </source>
</evidence>
<dbReference type="Pfam" id="PF01554">
    <property type="entry name" value="MatE"/>
    <property type="match status" value="2"/>
</dbReference>
<dbReference type="GO" id="GO:1990961">
    <property type="term" value="P:xenobiotic detoxification by transmembrane export across the plasma membrane"/>
    <property type="evidence" value="ECO:0007669"/>
    <property type="project" value="InterPro"/>
</dbReference>